<evidence type="ECO:0000313" key="3">
    <source>
        <dbReference type="Proteomes" id="UP001217838"/>
    </source>
</evidence>
<dbReference type="GO" id="GO:0000428">
    <property type="term" value="C:DNA-directed RNA polymerase complex"/>
    <property type="evidence" value="ECO:0007669"/>
    <property type="project" value="UniProtKB-KW"/>
</dbReference>
<dbReference type="Pfam" id="PF03118">
    <property type="entry name" value="RNA_pol_A_CTD"/>
    <property type="match status" value="1"/>
</dbReference>
<keyword evidence="3" id="KW-1185">Reference proteome</keyword>
<keyword evidence="2" id="KW-0240">DNA-directed RNA polymerase</keyword>
<organism evidence="2 3">
    <name type="scientific">Nannocystis radixulma</name>
    <dbReference type="NCBI Taxonomy" id="2995305"/>
    <lineage>
        <taxon>Bacteria</taxon>
        <taxon>Pseudomonadati</taxon>
        <taxon>Myxococcota</taxon>
        <taxon>Polyangia</taxon>
        <taxon>Nannocystales</taxon>
        <taxon>Nannocystaceae</taxon>
        <taxon>Nannocystis</taxon>
    </lineage>
</organism>
<name>A0ABT5B3C2_9BACT</name>
<dbReference type="Gene3D" id="1.10.150.20">
    <property type="entry name" value="5' to 3' exonuclease, C-terminal subdomain"/>
    <property type="match status" value="1"/>
</dbReference>
<sequence>MGDTPLDYRIEDLELSVRTSNVLQQAGLVYVGELVQWTEQDLLKRPSSGRKVMNELQEFLANWGLALGMEHPEWSRPDGEPIVRP</sequence>
<comment type="caution">
    <text evidence="2">The sequence shown here is derived from an EMBL/GenBank/DDBJ whole genome shotgun (WGS) entry which is preliminary data.</text>
</comment>
<reference evidence="2 3" key="1">
    <citation type="submission" date="2022-11" db="EMBL/GenBank/DDBJ databases">
        <title>Minimal conservation of predation-associated metabolite biosynthetic gene clusters underscores biosynthetic potential of Myxococcota including descriptions for ten novel species: Archangium lansinium sp. nov., Myxococcus landrumus sp. nov., Nannocystis bai.</title>
        <authorList>
            <person name="Ahearne A."/>
            <person name="Stevens C."/>
            <person name="Dowd S."/>
        </authorList>
    </citation>
    <scope>NUCLEOTIDE SEQUENCE [LARGE SCALE GENOMIC DNA]</scope>
    <source>
        <strain evidence="2 3">NCELM</strain>
    </source>
</reference>
<gene>
    <name evidence="2" type="ORF">POL58_12755</name>
</gene>
<dbReference type="RefSeq" id="WP_271997922.1">
    <property type="nucleotide sequence ID" value="NZ_JAQNDN010000004.1"/>
</dbReference>
<dbReference type="EMBL" id="JAQNDN010000004">
    <property type="protein sequence ID" value="MDC0668619.1"/>
    <property type="molecule type" value="Genomic_DNA"/>
</dbReference>
<evidence type="ECO:0000259" key="1">
    <source>
        <dbReference type="Pfam" id="PF03118"/>
    </source>
</evidence>
<keyword evidence="2" id="KW-0804">Transcription</keyword>
<dbReference type="SUPFAM" id="SSF47789">
    <property type="entry name" value="C-terminal domain of RNA polymerase alpha subunit"/>
    <property type="match status" value="1"/>
</dbReference>
<feature type="domain" description="RNA polymerase alpha subunit C-terminal" evidence="1">
    <location>
        <begin position="6"/>
        <end position="61"/>
    </location>
</feature>
<accession>A0ABT5B3C2</accession>
<dbReference type="Proteomes" id="UP001217838">
    <property type="component" value="Unassembled WGS sequence"/>
</dbReference>
<evidence type="ECO:0000313" key="2">
    <source>
        <dbReference type="EMBL" id="MDC0668619.1"/>
    </source>
</evidence>
<protein>
    <submittedName>
        <fullName evidence="2">DNA-directed RNA polymerase subunit alpha C-terminal domain-containing protein</fullName>
    </submittedName>
</protein>
<proteinExistence type="predicted"/>
<dbReference type="InterPro" id="IPR011260">
    <property type="entry name" value="RNAP_asu_C"/>
</dbReference>